<dbReference type="PANTHER" id="PTHR14150">
    <property type="entry name" value="U3 SMALL NUCLEOLAR RNA-ASSOCIATED PROTEIN 14"/>
    <property type="match status" value="1"/>
</dbReference>
<evidence type="ECO:0000256" key="2">
    <source>
        <dbReference type="ARBA" id="ARBA00022553"/>
    </source>
</evidence>
<evidence type="ECO:0000313" key="6">
    <source>
        <dbReference type="Proteomes" id="UP000800092"/>
    </source>
</evidence>
<dbReference type="Proteomes" id="UP000800092">
    <property type="component" value="Unassembled WGS sequence"/>
</dbReference>
<organism evidence="5 6">
    <name type="scientific">Viridothelium virens</name>
    <name type="common">Speckled blister lichen</name>
    <name type="synonym">Trypethelium virens</name>
    <dbReference type="NCBI Taxonomy" id="1048519"/>
    <lineage>
        <taxon>Eukaryota</taxon>
        <taxon>Fungi</taxon>
        <taxon>Dikarya</taxon>
        <taxon>Ascomycota</taxon>
        <taxon>Pezizomycotina</taxon>
        <taxon>Dothideomycetes</taxon>
        <taxon>Dothideomycetes incertae sedis</taxon>
        <taxon>Trypetheliales</taxon>
        <taxon>Trypetheliaceae</taxon>
        <taxon>Viridothelium</taxon>
    </lineage>
</organism>
<feature type="compositionally biased region" description="Polar residues" evidence="4">
    <location>
        <begin position="656"/>
        <end position="666"/>
    </location>
</feature>
<feature type="non-terminal residue" evidence="5">
    <location>
        <position position="1"/>
    </location>
</feature>
<feature type="compositionally biased region" description="Basic and acidic residues" evidence="4">
    <location>
        <begin position="412"/>
        <end position="425"/>
    </location>
</feature>
<dbReference type="GO" id="GO:0032040">
    <property type="term" value="C:small-subunit processome"/>
    <property type="evidence" value="ECO:0007669"/>
    <property type="project" value="InterPro"/>
</dbReference>
<feature type="compositionally biased region" description="Basic and acidic residues" evidence="4">
    <location>
        <begin position="388"/>
        <end position="400"/>
    </location>
</feature>
<proteinExistence type="predicted"/>
<feature type="compositionally biased region" description="Basic and acidic residues" evidence="4">
    <location>
        <begin position="51"/>
        <end position="69"/>
    </location>
</feature>
<dbReference type="EMBL" id="ML991773">
    <property type="protein sequence ID" value="KAF2239242.1"/>
    <property type="molecule type" value="Genomic_DNA"/>
</dbReference>
<accession>A0A6A6HMY7</accession>
<dbReference type="AlphaFoldDB" id="A0A6A6HMY7"/>
<feature type="compositionally biased region" description="Basic and acidic residues" evidence="4">
    <location>
        <begin position="15"/>
        <end position="37"/>
    </location>
</feature>
<feature type="compositionally biased region" description="Basic and acidic residues" evidence="4">
    <location>
        <begin position="434"/>
        <end position="451"/>
    </location>
</feature>
<evidence type="ECO:0000256" key="4">
    <source>
        <dbReference type="SAM" id="MobiDB-lite"/>
    </source>
</evidence>
<feature type="compositionally biased region" description="Acidic residues" evidence="4">
    <location>
        <begin position="556"/>
        <end position="568"/>
    </location>
</feature>
<dbReference type="OrthoDB" id="277439at2759"/>
<dbReference type="GO" id="GO:0006364">
    <property type="term" value="P:rRNA processing"/>
    <property type="evidence" value="ECO:0007669"/>
    <property type="project" value="InterPro"/>
</dbReference>
<dbReference type="PANTHER" id="PTHR14150:SF12">
    <property type="entry name" value="U3 SMALL NUCLEOLAR RNA-ASSOCIATED PROTEIN 14 HOMOLOG A"/>
    <property type="match status" value="1"/>
</dbReference>
<keyword evidence="2" id="KW-0597">Phosphoprotein</keyword>
<evidence type="ECO:0000313" key="5">
    <source>
        <dbReference type="EMBL" id="KAF2239242.1"/>
    </source>
</evidence>
<evidence type="ECO:0000256" key="1">
    <source>
        <dbReference type="ARBA" id="ARBA00004604"/>
    </source>
</evidence>
<feature type="non-terminal residue" evidence="5">
    <location>
        <position position="879"/>
    </location>
</feature>
<feature type="region of interest" description="Disordered" evidence="4">
    <location>
        <begin position="465"/>
        <end position="723"/>
    </location>
</feature>
<sequence length="879" mass="99048">KKRKKALDALPIAERQQHDRPGIRQSRLGDAEDDRTGVKRRKLGSVANSDNRADSELRRPRGDDVRTDSDADFGSDSEGNEWQMGDVDVDEDSDLDSDEAFGDSDEERFEDFTFRGSSKPYATSRSRLGAKPSSRAEEEFDLNEGEEEGNAHASTEDGSEDDLGEDAVDLATALDQWEESDGDQEEDEPNDKVKMRSIMSALNADTEESKKTAGLSNSVGLKHNRLSSTRKDGRNRALAPPLPKRQQDRVDRAAATKEVKKSLDKWIDTVKHNRRAEHLTFPLRDNRSADVLHRNRISSTMDSAPANELENAVHNILQESGLSSKSKGDQEGQIRAFEQLQANKMSLAEAQARQAELRKMRELLFREEVKAKRIKRIKSKAYRRVHRKERERNAQAEREALASTGADISDEERERHDRQRAEARMGAKLRNSKWAKDMRQSGRSAWDEEARESVMEMARRKDELMQRMQGETIREDGDGSDLSSDEDGDGSYEVQDPALQNQERRRLHGQLSRLSDQPAGDEPRSKLHSMAFMQKAESARNAQNQEDIERLKRDLDGEEESKDSEDDQGPVGRRTFSAPKKAVPESRQDEATLEFEEDPASDEERNAGRQSNTIETGLPPVQGSSNRRSARREKDKNAPVAHKRHEDTNADINPWLKQNGQQQKGTPESKGPDSKASQANVVESNRLRTVSKKQRSAGIIKPDEVTTSLEEQPGSGDESQGKLAPFVLRNQDLVQKAFAGDNVVADFEAEKREAVADEEEKVIDNTLPGWGSWVGEGISAKERKRAKGRFVQKEAGVKASDRQDAKLDRVIMNEKRVKKNTKYLSPGLPHPYESQAQYERAMRLPVGPEWTTKETFQNMTKPRVMVKQGVIAPMSRPMI</sequence>
<feature type="region of interest" description="Disordered" evidence="4">
    <location>
        <begin position="383"/>
        <end position="451"/>
    </location>
</feature>
<dbReference type="InterPro" id="IPR006709">
    <property type="entry name" value="SSU_processome_Utp14"/>
</dbReference>
<keyword evidence="6" id="KW-1185">Reference proteome</keyword>
<feature type="compositionally biased region" description="Acidic residues" evidence="4">
    <location>
        <begin position="138"/>
        <end position="148"/>
    </location>
</feature>
<feature type="compositionally biased region" description="Acidic residues" evidence="4">
    <location>
        <begin position="70"/>
        <end position="79"/>
    </location>
</feature>
<feature type="compositionally biased region" description="Acidic residues" evidence="4">
    <location>
        <begin position="591"/>
        <end position="601"/>
    </location>
</feature>
<feature type="compositionally biased region" description="Basic and acidic residues" evidence="4">
    <location>
        <begin position="245"/>
        <end position="256"/>
    </location>
</feature>
<evidence type="ECO:0000256" key="3">
    <source>
        <dbReference type="ARBA" id="ARBA00023242"/>
    </source>
</evidence>
<feature type="compositionally biased region" description="Acidic residues" evidence="4">
    <location>
        <begin position="87"/>
        <end position="109"/>
    </location>
</feature>
<gene>
    <name evidence="5" type="ORF">EV356DRAFT_437479</name>
</gene>
<name>A0A6A6HMY7_VIRVR</name>
<keyword evidence="3" id="KW-0539">Nucleus</keyword>
<reference evidence="5" key="1">
    <citation type="journal article" date="2020" name="Stud. Mycol.">
        <title>101 Dothideomycetes genomes: a test case for predicting lifestyles and emergence of pathogens.</title>
        <authorList>
            <person name="Haridas S."/>
            <person name="Albert R."/>
            <person name="Binder M."/>
            <person name="Bloem J."/>
            <person name="Labutti K."/>
            <person name="Salamov A."/>
            <person name="Andreopoulos B."/>
            <person name="Baker S."/>
            <person name="Barry K."/>
            <person name="Bills G."/>
            <person name="Bluhm B."/>
            <person name="Cannon C."/>
            <person name="Castanera R."/>
            <person name="Culley D."/>
            <person name="Daum C."/>
            <person name="Ezra D."/>
            <person name="Gonzalez J."/>
            <person name="Henrissat B."/>
            <person name="Kuo A."/>
            <person name="Liang C."/>
            <person name="Lipzen A."/>
            <person name="Lutzoni F."/>
            <person name="Magnuson J."/>
            <person name="Mondo S."/>
            <person name="Nolan M."/>
            <person name="Ohm R."/>
            <person name="Pangilinan J."/>
            <person name="Park H.-J."/>
            <person name="Ramirez L."/>
            <person name="Alfaro M."/>
            <person name="Sun H."/>
            <person name="Tritt A."/>
            <person name="Yoshinaga Y."/>
            <person name="Zwiers L.-H."/>
            <person name="Turgeon B."/>
            <person name="Goodwin S."/>
            <person name="Spatafora J."/>
            <person name="Crous P."/>
            <person name="Grigoriev I."/>
        </authorList>
    </citation>
    <scope>NUCLEOTIDE SEQUENCE</scope>
    <source>
        <strain evidence="5">Tuck. ex Michener</strain>
    </source>
</reference>
<dbReference type="Pfam" id="PF04615">
    <property type="entry name" value="Utp14"/>
    <property type="match status" value="1"/>
</dbReference>
<feature type="region of interest" description="Disordered" evidence="4">
    <location>
        <begin position="1"/>
        <end position="256"/>
    </location>
</feature>
<feature type="compositionally biased region" description="Acidic residues" evidence="4">
    <location>
        <begin position="176"/>
        <end position="189"/>
    </location>
</feature>
<protein>
    <submittedName>
        <fullName evidence="5">Small-subunit processome</fullName>
    </submittedName>
</protein>
<feature type="compositionally biased region" description="Acidic residues" evidence="4">
    <location>
        <begin position="157"/>
        <end position="168"/>
    </location>
</feature>
<comment type="subcellular location">
    <subcellularLocation>
        <location evidence="1">Nucleus</location>
        <location evidence="1">Nucleolus</location>
    </subcellularLocation>
</comment>